<dbReference type="Pfam" id="PF01163">
    <property type="entry name" value="RIO1"/>
    <property type="match status" value="1"/>
</dbReference>
<comment type="caution">
    <text evidence="13">The sequence shown here is derived from an EMBL/GenBank/DDBJ whole genome shotgun (WGS) entry which is preliminary data.</text>
</comment>
<gene>
    <name evidence="13" type="ORF">A3B90_02280</name>
</gene>
<dbReference type="SMART" id="SM00090">
    <property type="entry name" value="RIO"/>
    <property type="match status" value="1"/>
</dbReference>
<dbReference type="InterPro" id="IPR000687">
    <property type="entry name" value="RIO_kinase"/>
</dbReference>
<dbReference type="Gene3D" id="1.10.510.10">
    <property type="entry name" value="Transferase(Phosphotransferase) domain 1"/>
    <property type="match status" value="1"/>
</dbReference>
<evidence type="ECO:0000256" key="5">
    <source>
        <dbReference type="ARBA" id="ARBA00022723"/>
    </source>
</evidence>
<dbReference type="PROSITE" id="PS50011">
    <property type="entry name" value="PROTEIN_KINASE_DOM"/>
    <property type="match status" value="1"/>
</dbReference>
<keyword evidence="4" id="KW-0808">Transferase</keyword>
<evidence type="ECO:0000259" key="12">
    <source>
        <dbReference type="PROSITE" id="PS50011"/>
    </source>
</evidence>
<keyword evidence="8" id="KW-0067">ATP-binding</keyword>
<dbReference type="InterPro" id="IPR051272">
    <property type="entry name" value="RIO-type_Ser/Thr_kinase"/>
</dbReference>
<name>A0A1F6M3M7_9BACT</name>
<keyword evidence="6" id="KW-0547">Nucleotide-binding</keyword>
<organism evidence="13 14">
    <name type="scientific">Candidatus Magasanikbacteria bacterium RIFCSPHIGHO2_02_FULL_41_13</name>
    <dbReference type="NCBI Taxonomy" id="1798676"/>
    <lineage>
        <taxon>Bacteria</taxon>
        <taxon>Candidatus Magasanikiibacteriota</taxon>
    </lineage>
</organism>
<evidence type="ECO:0000256" key="8">
    <source>
        <dbReference type="ARBA" id="ARBA00022840"/>
    </source>
</evidence>
<comment type="catalytic activity">
    <reaction evidence="10">
        <text>L-threonyl-[protein] + ATP = O-phospho-L-threonyl-[protein] + ADP + H(+)</text>
        <dbReference type="Rhea" id="RHEA:46608"/>
        <dbReference type="Rhea" id="RHEA-COMP:11060"/>
        <dbReference type="Rhea" id="RHEA-COMP:11605"/>
        <dbReference type="ChEBI" id="CHEBI:15378"/>
        <dbReference type="ChEBI" id="CHEBI:30013"/>
        <dbReference type="ChEBI" id="CHEBI:30616"/>
        <dbReference type="ChEBI" id="CHEBI:61977"/>
        <dbReference type="ChEBI" id="CHEBI:456216"/>
        <dbReference type="EC" id="2.7.11.1"/>
    </reaction>
</comment>
<keyword evidence="9" id="KW-0460">Magnesium</keyword>
<dbReference type="GO" id="GO:0005524">
    <property type="term" value="F:ATP binding"/>
    <property type="evidence" value="ECO:0007669"/>
    <property type="project" value="UniProtKB-KW"/>
</dbReference>
<dbReference type="Proteomes" id="UP000178742">
    <property type="component" value="Unassembled WGS sequence"/>
</dbReference>
<dbReference type="AlphaFoldDB" id="A0A1F6M3M7"/>
<dbReference type="PANTHER" id="PTHR45723">
    <property type="entry name" value="SERINE/THREONINE-PROTEIN KINASE RIO1"/>
    <property type="match status" value="1"/>
</dbReference>
<evidence type="ECO:0000256" key="4">
    <source>
        <dbReference type="ARBA" id="ARBA00022679"/>
    </source>
</evidence>
<dbReference type="InterPro" id="IPR011009">
    <property type="entry name" value="Kinase-like_dom_sf"/>
</dbReference>
<dbReference type="STRING" id="1798676.A3B90_02280"/>
<feature type="domain" description="Protein kinase" evidence="12">
    <location>
        <begin position="19"/>
        <end position="234"/>
    </location>
</feature>
<dbReference type="InterPro" id="IPR018934">
    <property type="entry name" value="RIO_dom"/>
</dbReference>
<evidence type="ECO:0000256" key="1">
    <source>
        <dbReference type="ARBA" id="ARBA00009196"/>
    </source>
</evidence>
<dbReference type="EC" id="2.7.11.1" evidence="2"/>
<evidence type="ECO:0000256" key="9">
    <source>
        <dbReference type="ARBA" id="ARBA00022842"/>
    </source>
</evidence>
<comment type="similarity">
    <text evidence="1">Belongs to the protein kinase superfamily. RIO-type Ser/Thr kinase family.</text>
</comment>
<dbReference type="GO" id="GO:0046872">
    <property type="term" value="F:metal ion binding"/>
    <property type="evidence" value="ECO:0007669"/>
    <property type="project" value="UniProtKB-KW"/>
</dbReference>
<evidence type="ECO:0000313" key="14">
    <source>
        <dbReference type="Proteomes" id="UP000178742"/>
    </source>
</evidence>
<accession>A0A1F6M3M7</accession>
<dbReference type="InterPro" id="IPR000719">
    <property type="entry name" value="Prot_kinase_dom"/>
</dbReference>
<proteinExistence type="inferred from homology"/>
<evidence type="ECO:0000256" key="10">
    <source>
        <dbReference type="ARBA" id="ARBA00047899"/>
    </source>
</evidence>
<evidence type="ECO:0000256" key="6">
    <source>
        <dbReference type="ARBA" id="ARBA00022741"/>
    </source>
</evidence>
<keyword evidence="7" id="KW-0418">Kinase</keyword>
<evidence type="ECO:0000256" key="3">
    <source>
        <dbReference type="ARBA" id="ARBA00022527"/>
    </source>
</evidence>
<dbReference type="SUPFAM" id="SSF56112">
    <property type="entry name" value="Protein kinase-like (PK-like)"/>
    <property type="match status" value="1"/>
</dbReference>
<protein>
    <recommendedName>
        <fullName evidence="2">non-specific serine/threonine protein kinase</fullName>
        <ecNumber evidence="2">2.7.11.1</ecNumber>
    </recommendedName>
</protein>
<dbReference type="Gene3D" id="3.30.200.20">
    <property type="entry name" value="Phosphorylase Kinase, domain 1"/>
    <property type="match status" value="1"/>
</dbReference>
<comment type="catalytic activity">
    <reaction evidence="11">
        <text>L-seryl-[protein] + ATP = O-phospho-L-seryl-[protein] + ADP + H(+)</text>
        <dbReference type="Rhea" id="RHEA:17989"/>
        <dbReference type="Rhea" id="RHEA-COMP:9863"/>
        <dbReference type="Rhea" id="RHEA-COMP:11604"/>
        <dbReference type="ChEBI" id="CHEBI:15378"/>
        <dbReference type="ChEBI" id="CHEBI:29999"/>
        <dbReference type="ChEBI" id="CHEBI:30616"/>
        <dbReference type="ChEBI" id="CHEBI:83421"/>
        <dbReference type="ChEBI" id="CHEBI:456216"/>
        <dbReference type="EC" id="2.7.11.1"/>
    </reaction>
</comment>
<evidence type="ECO:0000256" key="2">
    <source>
        <dbReference type="ARBA" id="ARBA00012513"/>
    </source>
</evidence>
<dbReference type="EMBL" id="MFPX01000022">
    <property type="protein sequence ID" value="OGH66261.1"/>
    <property type="molecule type" value="Genomic_DNA"/>
</dbReference>
<reference evidence="13 14" key="1">
    <citation type="journal article" date="2016" name="Nat. Commun.">
        <title>Thousands of microbial genomes shed light on interconnected biogeochemical processes in an aquifer system.</title>
        <authorList>
            <person name="Anantharaman K."/>
            <person name="Brown C.T."/>
            <person name="Hug L.A."/>
            <person name="Sharon I."/>
            <person name="Castelle C.J."/>
            <person name="Probst A.J."/>
            <person name="Thomas B.C."/>
            <person name="Singh A."/>
            <person name="Wilkins M.J."/>
            <person name="Karaoz U."/>
            <person name="Brodie E.L."/>
            <person name="Williams K.H."/>
            <person name="Hubbard S.S."/>
            <person name="Banfield J.F."/>
        </authorList>
    </citation>
    <scope>NUCLEOTIDE SEQUENCE [LARGE SCALE GENOMIC DNA]</scope>
</reference>
<evidence type="ECO:0000256" key="11">
    <source>
        <dbReference type="ARBA" id="ARBA00048679"/>
    </source>
</evidence>
<keyword evidence="5" id="KW-0479">Metal-binding</keyword>
<sequence>MSEQLQYIIEAAEKEGHTLEIISAVKSGKEAEVYQVLFDGILSAMKVYKNPEERSFKNTDQYLSGKYYKTKSHQKAIAKGNKFGRQLKHSNWIAREFLILKKLHTAGTAIPKPILQVEDAVIMEFIGNGGECAHRLIDLDPDRETAESIFQSILENIKLFLENGIVHGDLSAYNILYWDDKAFIIDFPQCIDIRNYPNPWEVLERDLNNVINYFKKYIEMDEEKVKEEFYKLSH</sequence>
<evidence type="ECO:0000313" key="13">
    <source>
        <dbReference type="EMBL" id="OGH66261.1"/>
    </source>
</evidence>
<keyword evidence="3" id="KW-0723">Serine/threonine-protein kinase</keyword>
<evidence type="ECO:0000256" key="7">
    <source>
        <dbReference type="ARBA" id="ARBA00022777"/>
    </source>
</evidence>
<dbReference type="GO" id="GO:0004674">
    <property type="term" value="F:protein serine/threonine kinase activity"/>
    <property type="evidence" value="ECO:0007669"/>
    <property type="project" value="UniProtKB-KW"/>
</dbReference>